<evidence type="ECO:0000256" key="3">
    <source>
        <dbReference type="ARBA" id="ARBA00022475"/>
    </source>
</evidence>
<gene>
    <name evidence="12" type="ORF">PSNMU_V1.4_AUG-EV-PASAV3_0051530</name>
</gene>
<dbReference type="SUPFAM" id="SSF90123">
    <property type="entry name" value="ABC transporter transmembrane region"/>
    <property type="match status" value="1"/>
</dbReference>
<evidence type="ECO:0008006" key="14">
    <source>
        <dbReference type="Google" id="ProtNLM"/>
    </source>
</evidence>
<keyword evidence="8 9" id="KW-0472">Membrane</keyword>
<dbReference type="InterPro" id="IPR003593">
    <property type="entry name" value="AAA+_ATPase"/>
</dbReference>
<dbReference type="PROSITE" id="PS00211">
    <property type="entry name" value="ABC_TRANSPORTER_1"/>
    <property type="match status" value="1"/>
</dbReference>
<dbReference type="GO" id="GO:0005524">
    <property type="term" value="F:ATP binding"/>
    <property type="evidence" value="ECO:0007669"/>
    <property type="project" value="UniProtKB-KW"/>
</dbReference>
<evidence type="ECO:0000313" key="13">
    <source>
        <dbReference type="Proteomes" id="UP000291116"/>
    </source>
</evidence>
<evidence type="ECO:0000313" key="12">
    <source>
        <dbReference type="EMBL" id="VEU38333.1"/>
    </source>
</evidence>
<dbReference type="InterPro" id="IPR017871">
    <property type="entry name" value="ABC_transporter-like_CS"/>
</dbReference>
<feature type="transmembrane region" description="Helical" evidence="9">
    <location>
        <begin position="164"/>
        <end position="183"/>
    </location>
</feature>
<dbReference type="GO" id="GO:0090374">
    <property type="term" value="P:oligopeptide export from mitochondrion"/>
    <property type="evidence" value="ECO:0007669"/>
    <property type="project" value="TreeGrafter"/>
</dbReference>
<dbReference type="InterPro" id="IPR011527">
    <property type="entry name" value="ABC1_TM_dom"/>
</dbReference>
<sequence>MWAKMNEQRKNVMTLAGYTTSFVVPSFGFLLLGAFMTSIVPSYWGKCIQCVATLTATRAQLAEALIGLGVSSVLAGLFTGIRGSLFWIGGCRANYNIRVKLHRSLLLQEAAFFDTNETGYLLSRLNSDVNKIGQVISYHINVVLRQFAQFVFGSVYLLRISPRLSMYTFSGILLVALLSAIYGDLARDLAEKVQDTFADATAVAETSFTMSETIRAFDGVDIESDKFESAQFSALELEEVQAWAYGSHKFLSDTLQSVLQVALLVACWTVGKAGGLAATDLTTFMFYTGFVLESSNEVGDQWAKIQQAVGASSSVFDLIKRVPAIHDPIPMDGTNNGADDAVETKSESIGISTQRPVIAMKDVTLEYDAMDRPALSGVTTNIYSGDRVALVGRSGSGKSSMLRTMLRFYDPSSGVIELDGEDLRSLTRSETASHVSLVEQEPHVFPMSLMENVLYGIDKDDIDPETGEAVYNARWRTLVSNCLNLAGLDVSPGNGLGLDLDTRIGEGGRSLSGGQRQRVAIARATIREPQVLLLDEPTAALDSESEKKVVQSLRTAMKQTKSMVMVTHRLGVIRSLDVNRVIVLDKGKIVEEGHPEDLLKDKSSVYAGLAKEQGITQLDDLEHRVTHASS</sequence>
<accession>A0A448Z8H0</accession>
<dbReference type="FunFam" id="3.40.50.300:FF:000854">
    <property type="entry name" value="Multidrug ABC transporter ATP-binding protein"/>
    <property type="match status" value="1"/>
</dbReference>
<dbReference type="InterPro" id="IPR003439">
    <property type="entry name" value="ABC_transporter-like_ATP-bd"/>
</dbReference>
<name>A0A448Z8H0_9STRA</name>
<dbReference type="Proteomes" id="UP000291116">
    <property type="component" value="Unassembled WGS sequence"/>
</dbReference>
<dbReference type="InterPro" id="IPR036640">
    <property type="entry name" value="ABC1_TM_sf"/>
</dbReference>
<dbReference type="Pfam" id="PF00664">
    <property type="entry name" value="ABC_membrane"/>
    <property type="match status" value="1"/>
</dbReference>
<keyword evidence="13" id="KW-1185">Reference proteome</keyword>
<proteinExistence type="predicted"/>
<keyword evidence="2" id="KW-0813">Transport</keyword>
<dbReference type="InterPro" id="IPR027417">
    <property type="entry name" value="P-loop_NTPase"/>
</dbReference>
<dbReference type="Pfam" id="PF00005">
    <property type="entry name" value="ABC_tran"/>
    <property type="match status" value="1"/>
</dbReference>
<feature type="domain" description="ABC transporter" evidence="10">
    <location>
        <begin position="358"/>
        <end position="611"/>
    </location>
</feature>
<evidence type="ECO:0000256" key="1">
    <source>
        <dbReference type="ARBA" id="ARBA00004651"/>
    </source>
</evidence>
<evidence type="ECO:0000256" key="2">
    <source>
        <dbReference type="ARBA" id="ARBA00022448"/>
    </source>
</evidence>
<dbReference type="OrthoDB" id="6500128at2759"/>
<dbReference type="InterPro" id="IPR039421">
    <property type="entry name" value="Type_1_exporter"/>
</dbReference>
<dbReference type="Gene3D" id="3.40.50.300">
    <property type="entry name" value="P-loop containing nucleotide triphosphate hydrolases"/>
    <property type="match status" value="1"/>
</dbReference>
<dbReference type="GO" id="GO:0015421">
    <property type="term" value="F:ABC-type oligopeptide transporter activity"/>
    <property type="evidence" value="ECO:0007669"/>
    <property type="project" value="TreeGrafter"/>
</dbReference>
<feature type="domain" description="ABC transmembrane type-1" evidence="11">
    <location>
        <begin position="26"/>
        <end position="307"/>
    </location>
</feature>
<dbReference type="EMBL" id="CAACVS010000164">
    <property type="protein sequence ID" value="VEU38333.1"/>
    <property type="molecule type" value="Genomic_DNA"/>
</dbReference>
<dbReference type="GO" id="GO:0005886">
    <property type="term" value="C:plasma membrane"/>
    <property type="evidence" value="ECO:0007669"/>
    <property type="project" value="UniProtKB-SubCell"/>
</dbReference>
<dbReference type="PROSITE" id="PS50929">
    <property type="entry name" value="ABC_TM1F"/>
    <property type="match status" value="1"/>
</dbReference>
<dbReference type="GO" id="GO:0016887">
    <property type="term" value="F:ATP hydrolysis activity"/>
    <property type="evidence" value="ECO:0007669"/>
    <property type="project" value="InterPro"/>
</dbReference>
<evidence type="ECO:0000256" key="9">
    <source>
        <dbReference type="SAM" id="Phobius"/>
    </source>
</evidence>
<dbReference type="SUPFAM" id="SSF52540">
    <property type="entry name" value="P-loop containing nucleoside triphosphate hydrolases"/>
    <property type="match status" value="1"/>
</dbReference>
<comment type="subcellular location">
    <subcellularLocation>
        <location evidence="1">Cell membrane</location>
        <topology evidence="1">Multi-pass membrane protein</topology>
    </subcellularLocation>
</comment>
<evidence type="ECO:0000256" key="6">
    <source>
        <dbReference type="ARBA" id="ARBA00022840"/>
    </source>
</evidence>
<evidence type="ECO:0000259" key="10">
    <source>
        <dbReference type="PROSITE" id="PS50893"/>
    </source>
</evidence>
<evidence type="ECO:0000259" key="11">
    <source>
        <dbReference type="PROSITE" id="PS50929"/>
    </source>
</evidence>
<protein>
    <recommendedName>
        <fullName evidence="14">ABC transporter domain-containing protein</fullName>
    </recommendedName>
</protein>
<feature type="transmembrane region" description="Helical" evidence="9">
    <location>
        <begin position="12"/>
        <end position="36"/>
    </location>
</feature>
<dbReference type="Gene3D" id="1.20.1560.10">
    <property type="entry name" value="ABC transporter type 1, transmembrane domain"/>
    <property type="match status" value="1"/>
</dbReference>
<organism evidence="12 13">
    <name type="scientific">Pseudo-nitzschia multistriata</name>
    <dbReference type="NCBI Taxonomy" id="183589"/>
    <lineage>
        <taxon>Eukaryota</taxon>
        <taxon>Sar</taxon>
        <taxon>Stramenopiles</taxon>
        <taxon>Ochrophyta</taxon>
        <taxon>Bacillariophyta</taxon>
        <taxon>Bacillariophyceae</taxon>
        <taxon>Bacillariophycidae</taxon>
        <taxon>Bacillariales</taxon>
        <taxon>Bacillariaceae</taxon>
        <taxon>Pseudo-nitzschia</taxon>
    </lineage>
</organism>
<evidence type="ECO:0000256" key="7">
    <source>
        <dbReference type="ARBA" id="ARBA00022989"/>
    </source>
</evidence>
<keyword evidence="3" id="KW-1003">Cell membrane</keyword>
<reference evidence="12 13" key="1">
    <citation type="submission" date="2019-01" db="EMBL/GenBank/DDBJ databases">
        <authorList>
            <person name="Ferrante I. M."/>
        </authorList>
    </citation>
    <scope>NUCLEOTIDE SEQUENCE [LARGE SCALE GENOMIC DNA]</scope>
    <source>
        <strain evidence="12 13">B856</strain>
    </source>
</reference>
<keyword evidence="4 9" id="KW-0812">Transmembrane</keyword>
<dbReference type="PANTHER" id="PTHR43394">
    <property type="entry name" value="ATP-DEPENDENT PERMEASE MDL1, MITOCHONDRIAL"/>
    <property type="match status" value="1"/>
</dbReference>
<evidence type="ECO:0000256" key="5">
    <source>
        <dbReference type="ARBA" id="ARBA00022741"/>
    </source>
</evidence>
<dbReference type="SMART" id="SM00382">
    <property type="entry name" value="AAA"/>
    <property type="match status" value="1"/>
</dbReference>
<dbReference type="AlphaFoldDB" id="A0A448Z8H0"/>
<evidence type="ECO:0000256" key="8">
    <source>
        <dbReference type="ARBA" id="ARBA00023136"/>
    </source>
</evidence>
<dbReference type="PANTHER" id="PTHR43394:SF1">
    <property type="entry name" value="ATP-BINDING CASSETTE SUB-FAMILY B MEMBER 10, MITOCHONDRIAL"/>
    <property type="match status" value="1"/>
</dbReference>
<dbReference type="GO" id="GO:0005743">
    <property type="term" value="C:mitochondrial inner membrane"/>
    <property type="evidence" value="ECO:0007669"/>
    <property type="project" value="TreeGrafter"/>
</dbReference>
<keyword evidence="7 9" id="KW-1133">Transmembrane helix</keyword>
<keyword evidence="6" id="KW-0067">ATP-binding</keyword>
<dbReference type="PROSITE" id="PS50893">
    <property type="entry name" value="ABC_TRANSPORTER_2"/>
    <property type="match status" value="1"/>
</dbReference>
<evidence type="ECO:0000256" key="4">
    <source>
        <dbReference type="ARBA" id="ARBA00022692"/>
    </source>
</evidence>
<keyword evidence="5" id="KW-0547">Nucleotide-binding</keyword>
<feature type="transmembrane region" description="Helical" evidence="9">
    <location>
        <begin position="64"/>
        <end position="88"/>
    </location>
</feature>